<keyword evidence="3" id="KW-0964">Secreted</keyword>
<gene>
    <name evidence="8" type="ORF">B4U79_05093</name>
</gene>
<evidence type="ECO:0000259" key="7">
    <source>
        <dbReference type="Pfam" id="PF00151"/>
    </source>
</evidence>
<feature type="region of interest" description="Disordered" evidence="5">
    <location>
        <begin position="568"/>
        <end position="590"/>
    </location>
</feature>
<feature type="signal peptide" evidence="6">
    <location>
        <begin position="1"/>
        <end position="22"/>
    </location>
</feature>
<dbReference type="SUPFAM" id="SSF53474">
    <property type="entry name" value="alpha/beta-Hydrolases"/>
    <property type="match status" value="1"/>
</dbReference>
<comment type="caution">
    <text evidence="8">The sequence shown here is derived from an EMBL/GenBank/DDBJ whole genome shotgun (WGS) entry which is preliminary data.</text>
</comment>
<sequence length="590" mass="65635">MATKSTLVVLFFVALQIFSTFASTIPEGYTNGEYSTASSEATESAHSSDSTTYHVDDAPLQNNFTKSENRSTVCYGVLGCFGIYDFFDPISRPIVLEPQSPETINVTYSLYTAQNKYKPVVLSYNLTEEEIVNSPFDPKKPSKFIIHGFGGSFDDMQWMGDIKDLFLALAPDKFNIFGVDWSRGTDTIVYMQAVANTRVVGAATAHFINKLVEFTNTRIEDIHLIGHSLGAHVSGHIGERFTDPKIGRLTALDPAGPEFYKNNPKSRLDSTDAAYVEVIHTDYGNLLIEGLGLEDAVGHDDYYPNSGYRQPGCGITKGVFNVLSKGIGSGITKTVACNHQRSWKFYLVDPDTLGECQFVGYECKNYDDFLSGKCGDCGHDNSKCGIFGFLGRSDPVYGRFSLQQEIRAKSSNETRKLYFKTSDKTPFCLFHYQITIRFDQSMSRSATGFIKMDLHGSKRNVNDVEMDALLVKEIKSFEPGHNYTKLFTCKKNLGSVDSITLKWQFGGAQLLDPTKLFSFPKLKIANIEVKYMSNIDPKVRSNYSTILCPTSDEEIKSGNQGSFERCKFDARSESDSSTTQSSGGSNVWPF</sequence>
<dbReference type="Pfam" id="PF00151">
    <property type="entry name" value="Lipase"/>
    <property type="match status" value="1"/>
</dbReference>
<keyword evidence="6" id="KW-0732">Signal</keyword>
<evidence type="ECO:0000256" key="1">
    <source>
        <dbReference type="ARBA" id="ARBA00004613"/>
    </source>
</evidence>
<dbReference type="CDD" id="cd00707">
    <property type="entry name" value="Pancreat_lipase_like"/>
    <property type="match status" value="1"/>
</dbReference>
<evidence type="ECO:0000313" key="9">
    <source>
        <dbReference type="Proteomes" id="UP000285301"/>
    </source>
</evidence>
<evidence type="ECO:0000256" key="3">
    <source>
        <dbReference type="ARBA" id="ARBA00022525"/>
    </source>
</evidence>
<proteinExistence type="inferred from homology"/>
<dbReference type="EMBL" id="NCKU01007574">
    <property type="protein sequence ID" value="RWS02543.1"/>
    <property type="molecule type" value="Genomic_DNA"/>
</dbReference>
<dbReference type="PANTHER" id="PTHR11610">
    <property type="entry name" value="LIPASE"/>
    <property type="match status" value="1"/>
</dbReference>
<feature type="domain" description="Lipase" evidence="7">
    <location>
        <begin position="72"/>
        <end position="427"/>
    </location>
</feature>
<feature type="chain" id="PRO_5019548451" evidence="6">
    <location>
        <begin position="23"/>
        <end position="590"/>
    </location>
</feature>
<protein>
    <submittedName>
        <fullName evidence="8">Pancreatic lipase-related protein 2-like protein</fullName>
    </submittedName>
</protein>
<dbReference type="Gene3D" id="2.60.60.20">
    <property type="entry name" value="PLAT/LH2 domain"/>
    <property type="match status" value="1"/>
</dbReference>
<dbReference type="PRINTS" id="PR00821">
    <property type="entry name" value="TAGLIPASE"/>
</dbReference>
<accession>A0A443QHP9</accession>
<dbReference type="GO" id="GO:0005615">
    <property type="term" value="C:extracellular space"/>
    <property type="evidence" value="ECO:0007669"/>
    <property type="project" value="TreeGrafter"/>
</dbReference>
<dbReference type="InterPro" id="IPR013818">
    <property type="entry name" value="Lipase"/>
</dbReference>
<keyword evidence="9" id="KW-1185">Reference proteome</keyword>
<dbReference type="SUPFAM" id="SSF49723">
    <property type="entry name" value="Lipase/lipooxygenase domain (PLAT/LH2 domain)"/>
    <property type="match status" value="1"/>
</dbReference>
<dbReference type="GO" id="GO:0016042">
    <property type="term" value="P:lipid catabolic process"/>
    <property type="evidence" value="ECO:0007669"/>
    <property type="project" value="TreeGrafter"/>
</dbReference>
<dbReference type="InterPro" id="IPR029058">
    <property type="entry name" value="AB_hydrolase_fold"/>
</dbReference>
<organism evidence="8 9">
    <name type="scientific">Dinothrombium tinctorium</name>
    <dbReference type="NCBI Taxonomy" id="1965070"/>
    <lineage>
        <taxon>Eukaryota</taxon>
        <taxon>Metazoa</taxon>
        <taxon>Ecdysozoa</taxon>
        <taxon>Arthropoda</taxon>
        <taxon>Chelicerata</taxon>
        <taxon>Arachnida</taxon>
        <taxon>Acari</taxon>
        <taxon>Acariformes</taxon>
        <taxon>Trombidiformes</taxon>
        <taxon>Prostigmata</taxon>
        <taxon>Anystina</taxon>
        <taxon>Parasitengona</taxon>
        <taxon>Trombidioidea</taxon>
        <taxon>Trombidiidae</taxon>
        <taxon>Dinothrombium</taxon>
    </lineage>
</organism>
<comment type="subcellular location">
    <subcellularLocation>
        <location evidence="1">Secreted</location>
    </subcellularLocation>
</comment>
<evidence type="ECO:0000256" key="2">
    <source>
        <dbReference type="ARBA" id="ARBA00010701"/>
    </source>
</evidence>
<name>A0A443QHP9_9ACAR</name>
<evidence type="ECO:0000256" key="5">
    <source>
        <dbReference type="SAM" id="MobiDB-lite"/>
    </source>
</evidence>
<dbReference type="InterPro" id="IPR033906">
    <property type="entry name" value="Lipase_N"/>
</dbReference>
<dbReference type="Proteomes" id="UP000285301">
    <property type="component" value="Unassembled WGS sequence"/>
</dbReference>
<dbReference type="InterPro" id="IPR036392">
    <property type="entry name" value="PLAT/LH2_dom_sf"/>
</dbReference>
<feature type="compositionally biased region" description="Low complexity" evidence="5">
    <location>
        <begin position="575"/>
        <end position="590"/>
    </location>
</feature>
<evidence type="ECO:0000313" key="8">
    <source>
        <dbReference type="EMBL" id="RWS02543.1"/>
    </source>
</evidence>
<dbReference type="AlphaFoldDB" id="A0A443QHP9"/>
<comment type="similarity">
    <text evidence="2 4">Belongs to the AB hydrolase superfamily. Lipase family.</text>
</comment>
<dbReference type="Gene3D" id="3.40.50.1820">
    <property type="entry name" value="alpha/beta hydrolase"/>
    <property type="match status" value="1"/>
</dbReference>
<dbReference type="OrthoDB" id="6498498at2759"/>
<evidence type="ECO:0000256" key="6">
    <source>
        <dbReference type="SAM" id="SignalP"/>
    </source>
</evidence>
<evidence type="ECO:0000256" key="4">
    <source>
        <dbReference type="RuleBase" id="RU004262"/>
    </source>
</evidence>
<dbReference type="STRING" id="1965070.A0A443QHP9"/>
<dbReference type="InterPro" id="IPR000734">
    <property type="entry name" value="TAG_lipase"/>
</dbReference>
<reference evidence="8 9" key="1">
    <citation type="journal article" date="2018" name="Gigascience">
        <title>Genomes of trombidid mites reveal novel predicted allergens and laterally-transferred genes associated with secondary metabolism.</title>
        <authorList>
            <person name="Dong X."/>
            <person name="Chaisiri K."/>
            <person name="Xia D."/>
            <person name="Armstrong S.D."/>
            <person name="Fang Y."/>
            <person name="Donnelly M.J."/>
            <person name="Kadowaki T."/>
            <person name="McGarry J.W."/>
            <person name="Darby A.C."/>
            <person name="Makepeace B.L."/>
        </authorList>
    </citation>
    <scope>NUCLEOTIDE SEQUENCE [LARGE SCALE GENOMIC DNA]</scope>
    <source>
        <strain evidence="8">UoL-WK</strain>
    </source>
</reference>
<dbReference type="GO" id="GO:0016298">
    <property type="term" value="F:lipase activity"/>
    <property type="evidence" value="ECO:0007669"/>
    <property type="project" value="InterPro"/>
</dbReference>